<keyword evidence="6" id="KW-0321">Glycogen metabolism</keyword>
<evidence type="ECO:0000256" key="14">
    <source>
        <dbReference type="ARBA" id="ARBA00049067"/>
    </source>
</evidence>
<evidence type="ECO:0000256" key="11">
    <source>
        <dbReference type="ARBA" id="ARBA00023056"/>
    </source>
</evidence>
<comment type="subunit">
    <text evidence="3">Monomer.</text>
</comment>
<keyword evidence="12" id="KW-0119">Carbohydrate metabolism</keyword>
<evidence type="ECO:0000256" key="10">
    <source>
        <dbReference type="ARBA" id="ARBA00022840"/>
    </source>
</evidence>
<dbReference type="Proteomes" id="UP000824151">
    <property type="component" value="Unassembled WGS sequence"/>
</dbReference>
<evidence type="ECO:0000256" key="1">
    <source>
        <dbReference type="ARBA" id="ARBA00004964"/>
    </source>
</evidence>
<evidence type="ECO:0000256" key="15">
    <source>
        <dbReference type="SAM" id="MobiDB-lite"/>
    </source>
</evidence>
<feature type="region of interest" description="Disordered" evidence="15">
    <location>
        <begin position="258"/>
        <end position="284"/>
    </location>
</feature>
<comment type="similarity">
    <text evidence="2">Belongs to the aminoglycoside phosphotransferase family.</text>
</comment>
<protein>
    <recommendedName>
        <fullName evidence="5">Maltokinase</fullName>
        <ecNumber evidence="4">2.7.1.175</ecNumber>
    </recommendedName>
    <alternativeName>
        <fullName evidence="13">Maltose-1-phosphate synthase</fullName>
    </alternativeName>
</protein>
<evidence type="ECO:0000313" key="17">
    <source>
        <dbReference type="EMBL" id="HIW99516.1"/>
    </source>
</evidence>
<evidence type="ECO:0000256" key="12">
    <source>
        <dbReference type="ARBA" id="ARBA00023277"/>
    </source>
</evidence>
<comment type="catalytic activity">
    <reaction evidence="14">
        <text>D-maltose + ATP = alpha-maltose 1-phosphate + ADP + H(+)</text>
        <dbReference type="Rhea" id="RHEA:31915"/>
        <dbReference type="ChEBI" id="CHEBI:15378"/>
        <dbReference type="ChEBI" id="CHEBI:17306"/>
        <dbReference type="ChEBI" id="CHEBI:30616"/>
        <dbReference type="ChEBI" id="CHEBI:63576"/>
        <dbReference type="ChEBI" id="CHEBI:456216"/>
        <dbReference type="EC" id="2.7.1.175"/>
    </reaction>
</comment>
<dbReference type="EMBL" id="DXGD01000187">
    <property type="protein sequence ID" value="HIW99516.1"/>
    <property type="molecule type" value="Genomic_DNA"/>
</dbReference>
<comment type="pathway">
    <text evidence="1">Glycan biosynthesis; glycogen biosynthesis.</text>
</comment>
<dbReference type="GO" id="GO:0005978">
    <property type="term" value="P:glycogen biosynthetic process"/>
    <property type="evidence" value="ECO:0007669"/>
    <property type="project" value="UniProtKB-KW"/>
</dbReference>
<sequence length="493" mass="54574">MSRIRAEQQDGFYDVLRNWLHNQPWFPRVQGRWKLHRAGGMRLPTPEGDRDAQLTLELHLFDVEHQDGRERISVPVALRSRPSAHVGKNVLIGKLGGDRDQEIWIYDGTRDRAFLAAWLELARREQGTRNGRIHGRAWAGFAEREPFTTWLTRSAVDDGDQFSSRALVAPPGVDAQAHASQKVLVDFSRILTHERPEAVETALTLSSSGGSSISPVLGAVTVADPIRGVSDLALIREGSVEAHSALKLLRSQLRIAPDQRRGEVRSPAPQETSSAETSDEDATAGVAEEHLVDEKAVETLHQLGESLARFHYDLATSFGAHPQTNDQIREAAAALSTDLQKTWDAARPAFTDEDATRLDGVISEMAQHIDDVDRALVLQRIHGSLTLEHFHEQGAPGQWIIDERDGVVDHAPALWDVVSVMLSLAHVVSTVDGSDAGARFTTLCSSFLEGYRHAGLAEDVPQGVMFRAVLLKRALETYPGYGREWIFRFTETD</sequence>
<evidence type="ECO:0000256" key="13">
    <source>
        <dbReference type="ARBA" id="ARBA00031251"/>
    </source>
</evidence>
<evidence type="ECO:0000256" key="7">
    <source>
        <dbReference type="ARBA" id="ARBA00022679"/>
    </source>
</evidence>
<dbReference type="Gene3D" id="3.90.1200.10">
    <property type="match status" value="1"/>
</dbReference>
<evidence type="ECO:0000256" key="5">
    <source>
        <dbReference type="ARBA" id="ARBA00013882"/>
    </source>
</evidence>
<evidence type="ECO:0000256" key="3">
    <source>
        <dbReference type="ARBA" id="ARBA00011245"/>
    </source>
</evidence>
<reference evidence="17" key="2">
    <citation type="submission" date="2021-04" db="EMBL/GenBank/DDBJ databases">
        <authorList>
            <person name="Gilroy R."/>
        </authorList>
    </citation>
    <scope>NUCLEOTIDE SEQUENCE</scope>
    <source>
        <strain evidence="17">ChiHejej3B27-3195</strain>
    </source>
</reference>
<reference evidence="17" key="1">
    <citation type="journal article" date="2021" name="PeerJ">
        <title>Extensive microbial diversity within the chicken gut microbiome revealed by metagenomics and culture.</title>
        <authorList>
            <person name="Gilroy R."/>
            <person name="Ravi A."/>
            <person name="Getino M."/>
            <person name="Pursley I."/>
            <person name="Horton D.L."/>
            <person name="Alikhan N.F."/>
            <person name="Baker D."/>
            <person name="Gharbi K."/>
            <person name="Hall N."/>
            <person name="Watson M."/>
            <person name="Adriaenssens E.M."/>
            <person name="Foster-Nyarko E."/>
            <person name="Jarju S."/>
            <person name="Secka A."/>
            <person name="Antonio M."/>
            <person name="Oren A."/>
            <person name="Chaudhuri R.R."/>
            <person name="La Ragione R."/>
            <person name="Hildebrand F."/>
            <person name="Pallen M.J."/>
        </authorList>
    </citation>
    <scope>NUCLEOTIDE SEQUENCE</scope>
    <source>
        <strain evidence="17">ChiHejej3B27-3195</strain>
    </source>
</reference>
<dbReference type="EC" id="2.7.1.175" evidence="4"/>
<keyword evidence="9" id="KW-0418">Kinase</keyword>
<dbReference type="SUPFAM" id="SSF56112">
    <property type="entry name" value="Protein kinase-like (PK-like)"/>
    <property type="match status" value="1"/>
</dbReference>
<comment type="caution">
    <text evidence="17">The sequence shown here is derived from an EMBL/GenBank/DDBJ whole genome shotgun (WGS) entry which is preliminary data.</text>
</comment>
<keyword evidence="8" id="KW-0547">Nucleotide-binding</keyword>
<dbReference type="GO" id="GO:0016301">
    <property type="term" value="F:kinase activity"/>
    <property type="evidence" value="ECO:0007669"/>
    <property type="project" value="UniProtKB-KW"/>
</dbReference>
<dbReference type="Pfam" id="PF18085">
    <property type="entry name" value="Mak_N_cap"/>
    <property type="match status" value="1"/>
</dbReference>
<evidence type="ECO:0000313" key="18">
    <source>
        <dbReference type="Proteomes" id="UP000824151"/>
    </source>
</evidence>
<keyword evidence="10" id="KW-0067">ATP-binding</keyword>
<feature type="domain" description="Maltokinase N-terminal cap" evidence="16">
    <location>
        <begin position="19"/>
        <end position="111"/>
    </location>
</feature>
<evidence type="ECO:0000256" key="2">
    <source>
        <dbReference type="ARBA" id="ARBA00006219"/>
    </source>
</evidence>
<dbReference type="AlphaFoldDB" id="A0A9D1S3K8"/>
<name>A0A9D1S3K8_9MICC</name>
<dbReference type="GO" id="GO:0005524">
    <property type="term" value="F:ATP binding"/>
    <property type="evidence" value="ECO:0007669"/>
    <property type="project" value="UniProtKB-KW"/>
</dbReference>
<accession>A0A9D1S3K8</accession>
<evidence type="ECO:0000256" key="6">
    <source>
        <dbReference type="ARBA" id="ARBA00022600"/>
    </source>
</evidence>
<evidence type="ECO:0000256" key="9">
    <source>
        <dbReference type="ARBA" id="ARBA00022777"/>
    </source>
</evidence>
<evidence type="ECO:0000256" key="8">
    <source>
        <dbReference type="ARBA" id="ARBA00022741"/>
    </source>
</evidence>
<dbReference type="InterPro" id="IPR011009">
    <property type="entry name" value="Kinase-like_dom_sf"/>
</dbReference>
<keyword evidence="7" id="KW-0808">Transferase</keyword>
<keyword evidence="11" id="KW-0320">Glycogen biosynthesis</keyword>
<proteinExistence type="inferred from homology"/>
<evidence type="ECO:0000259" key="16">
    <source>
        <dbReference type="Pfam" id="PF18085"/>
    </source>
</evidence>
<organism evidence="17 18">
    <name type="scientific">Candidatus Nesterenkonia stercoripullorum</name>
    <dbReference type="NCBI Taxonomy" id="2838701"/>
    <lineage>
        <taxon>Bacteria</taxon>
        <taxon>Bacillati</taxon>
        <taxon>Actinomycetota</taxon>
        <taxon>Actinomycetes</taxon>
        <taxon>Micrococcales</taxon>
        <taxon>Micrococcaceae</taxon>
        <taxon>Nesterenkonia</taxon>
    </lineage>
</organism>
<gene>
    <name evidence="17" type="ORF">H9871_05175</name>
</gene>
<dbReference type="InterPro" id="IPR040999">
    <property type="entry name" value="Mak_N_cap"/>
</dbReference>
<evidence type="ECO:0000256" key="4">
    <source>
        <dbReference type="ARBA" id="ARBA00011962"/>
    </source>
</evidence>